<dbReference type="InterPro" id="IPR024478">
    <property type="entry name" value="HlyB_4HB_MCP"/>
</dbReference>
<reference evidence="11 12" key="1">
    <citation type="submission" date="2024-02" db="EMBL/GenBank/DDBJ databases">
        <title>Roseibium algae sp. nov., isolated from marine alga (Grateloupia sp.), showing potential in myo-inositol conversion.</title>
        <authorList>
            <person name="Wang Y."/>
        </authorList>
    </citation>
    <scope>NUCLEOTIDE SEQUENCE [LARGE SCALE GENOMIC DNA]</scope>
    <source>
        <strain evidence="11 12">H3510</strain>
    </source>
</reference>
<dbReference type="PANTHER" id="PTHR32089">
    <property type="entry name" value="METHYL-ACCEPTING CHEMOTAXIS PROTEIN MCPB"/>
    <property type="match status" value="1"/>
</dbReference>
<comment type="similarity">
    <text evidence="4">Belongs to the methyl-accepting chemotaxis (MCP) protein family.</text>
</comment>
<protein>
    <submittedName>
        <fullName evidence="11">Methyl-accepting chemotaxis protein</fullName>
    </submittedName>
</protein>
<comment type="caution">
    <text evidence="11">The sequence shown here is derived from an EMBL/GenBank/DDBJ whole genome shotgun (WGS) entry which is preliminary data.</text>
</comment>
<keyword evidence="12" id="KW-1185">Reference proteome</keyword>
<evidence type="ECO:0000259" key="8">
    <source>
        <dbReference type="PROSITE" id="PS50111"/>
    </source>
</evidence>
<dbReference type="EMBL" id="JBAKIA010000005">
    <property type="protein sequence ID" value="MEJ8474540.1"/>
    <property type="molecule type" value="Genomic_DNA"/>
</dbReference>
<dbReference type="SMART" id="SM00283">
    <property type="entry name" value="MA"/>
    <property type="match status" value="1"/>
</dbReference>
<gene>
    <name evidence="11" type="ORF">V6575_10615</name>
</gene>
<dbReference type="InterPro" id="IPR000727">
    <property type="entry name" value="T_SNARE_dom"/>
</dbReference>
<evidence type="ECO:0000256" key="5">
    <source>
        <dbReference type="PROSITE-ProRule" id="PRU00284"/>
    </source>
</evidence>
<dbReference type="PROSITE" id="PS50192">
    <property type="entry name" value="T_SNARE"/>
    <property type="match status" value="1"/>
</dbReference>
<dbReference type="Pfam" id="PF00015">
    <property type="entry name" value="MCPsignal"/>
    <property type="match status" value="1"/>
</dbReference>
<dbReference type="PROSITE" id="PS50111">
    <property type="entry name" value="CHEMOTAXIS_TRANSDUC_2"/>
    <property type="match status" value="1"/>
</dbReference>
<keyword evidence="7" id="KW-0472">Membrane</keyword>
<dbReference type="CDD" id="cd06225">
    <property type="entry name" value="HAMP"/>
    <property type="match status" value="1"/>
</dbReference>
<evidence type="ECO:0000313" key="12">
    <source>
        <dbReference type="Proteomes" id="UP001385499"/>
    </source>
</evidence>
<evidence type="ECO:0000313" key="11">
    <source>
        <dbReference type="EMBL" id="MEJ8474540.1"/>
    </source>
</evidence>
<comment type="subcellular location">
    <subcellularLocation>
        <location evidence="1">Cell inner membrane</location>
        <topology evidence="1">Multi-pass membrane protein</topology>
    </subcellularLocation>
</comment>
<evidence type="ECO:0000259" key="10">
    <source>
        <dbReference type="PROSITE" id="PS50885"/>
    </source>
</evidence>
<feature type="domain" description="T-SNARE coiled-coil homology" evidence="9">
    <location>
        <begin position="459"/>
        <end position="521"/>
    </location>
</feature>
<sequence length="563" mass="59871">MAKAKIQQRLIAGFGMILLLVVALSGFSIYEVSTINSALSEINNVNSLKQRYAINFRGSVHDRAIAIRDVTLVSDAAELDQILADIKRLEDFYVKSAGPMDDMFNGAPANTEDLQILTEIKAVEAMTMPLAGEVIAARNAGNFDGAREILMRDARPAFVEWLRVINKFIDFQEAKNQAVGAEVNEIVGNFGILMVLVAAVSLIIGVGFAIWNVRALRPLRPLTNVMLQIANGDLDVEVPRHKGNDEIGDIVRAVDVFKQNALETAELRRDAAKQAADSAELRRKEMNQLADEFQTAIGSVVDTVSSASQQLESAATGLTETAETTQQLASGVSSASQNASENVQTVATAAEEMTSSIDEISRQVKESTVIATEAVAQAEKTDERIAILSAAGGRIGDVVQLITAIAEQTNLLALNATIEAARAGDAGKGFAVVASEVKQLASQTSKATEEIGTQINEMQMATQDSVAAIKEISNTIGKISEIGKVIAGAMDQQGSATSEIAQNIHQAAQETERVANNIGNVTLGAQETGSAADQMLNSAQSLSGESGRLRSEVDKFLITVRAG</sequence>
<dbReference type="Pfam" id="PF12729">
    <property type="entry name" value="4HB_MCP_1"/>
    <property type="match status" value="1"/>
</dbReference>
<feature type="domain" description="Methyl-accepting transducer" evidence="8">
    <location>
        <begin position="289"/>
        <end position="543"/>
    </location>
</feature>
<evidence type="ECO:0000256" key="4">
    <source>
        <dbReference type="ARBA" id="ARBA00029447"/>
    </source>
</evidence>
<feature type="transmembrane region" description="Helical" evidence="7">
    <location>
        <begin position="12"/>
        <end position="30"/>
    </location>
</feature>
<dbReference type="SUPFAM" id="SSF58104">
    <property type="entry name" value="Methyl-accepting chemotaxis protein (MCP) signaling domain"/>
    <property type="match status" value="1"/>
</dbReference>
<dbReference type="RefSeq" id="WP_340274285.1">
    <property type="nucleotide sequence ID" value="NZ_JBAKIA010000005.1"/>
</dbReference>
<keyword evidence="7" id="KW-1133">Transmembrane helix</keyword>
<dbReference type="Proteomes" id="UP001385499">
    <property type="component" value="Unassembled WGS sequence"/>
</dbReference>
<keyword evidence="7" id="KW-0812">Transmembrane</keyword>
<dbReference type="SMART" id="SM00304">
    <property type="entry name" value="HAMP"/>
    <property type="match status" value="1"/>
</dbReference>
<evidence type="ECO:0000256" key="2">
    <source>
        <dbReference type="ARBA" id="ARBA00022519"/>
    </source>
</evidence>
<dbReference type="CDD" id="cd19411">
    <property type="entry name" value="MCP2201-like_sensor"/>
    <property type="match status" value="1"/>
</dbReference>
<evidence type="ECO:0000256" key="6">
    <source>
        <dbReference type="SAM" id="Coils"/>
    </source>
</evidence>
<organism evidence="11 12">
    <name type="scientific">Roseibium algae</name>
    <dbReference type="NCBI Taxonomy" id="3123038"/>
    <lineage>
        <taxon>Bacteria</taxon>
        <taxon>Pseudomonadati</taxon>
        <taxon>Pseudomonadota</taxon>
        <taxon>Alphaproteobacteria</taxon>
        <taxon>Hyphomicrobiales</taxon>
        <taxon>Stappiaceae</taxon>
        <taxon>Roseibium</taxon>
    </lineage>
</organism>
<accession>A0ABU8TLR1</accession>
<evidence type="ECO:0000256" key="3">
    <source>
        <dbReference type="ARBA" id="ARBA00023224"/>
    </source>
</evidence>
<keyword evidence="3 5" id="KW-0807">Transducer</keyword>
<dbReference type="Gene3D" id="6.10.340.10">
    <property type="match status" value="1"/>
</dbReference>
<feature type="coiled-coil region" evidence="6">
    <location>
        <begin position="262"/>
        <end position="296"/>
    </location>
</feature>
<evidence type="ECO:0000256" key="7">
    <source>
        <dbReference type="SAM" id="Phobius"/>
    </source>
</evidence>
<dbReference type="InterPro" id="IPR047347">
    <property type="entry name" value="YvaQ-like_sensor"/>
</dbReference>
<dbReference type="PANTHER" id="PTHR32089:SF112">
    <property type="entry name" value="LYSOZYME-LIKE PROTEIN-RELATED"/>
    <property type="match status" value="1"/>
</dbReference>
<feature type="domain" description="HAMP" evidence="10">
    <location>
        <begin position="213"/>
        <end position="266"/>
    </location>
</feature>
<dbReference type="PROSITE" id="PS50885">
    <property type="entry name" value="HAMP"/>
    <property type="match status" value="1"/>
</dbReference>
<keyword evidence="2" id="KW-0997">Cell inner membrane</keyword>
<dbReference type="Pfam" id="PF00672">
    <property type="entry name" value="HAMP"/>
    <property type="match status" value="1"/>
</dbReference>
<name>A0ABU8TLR1_9HYPH</name>
<keyword evidence="6" id="KW-0175">Coiled coil</keyword>
<feature type="transmembrane region" description="Helical" evidence="7">
    <location>
        <begin position="190"/>
        <end position="211"/>
    </location>
</feature>
<keyword evidence="2" id="KW-1003">Cell membrane</keyword>
<dbReference type="InterPro" id="IPR004089">
    <property type="entry name" value="MCPsignal_dom"/>
</dbReference>
<dbReference type="Gene3D" id="1.10.287.950">
    <property type="entry name" value="Methyl-accepting chemotaxis protein"/>
    <property type="match status" value="1"/>
</dbReference>
<evidence type="ECO:0000259" key="9">
    <source>
        <dbReference type="PROSITE" id="PS50192"/>
    </source>
</evidence>
<dbReference type="InterPro" id="IPR003660">
    <property type="entry name" value="HAMP_dom"/>
</dbReference>
<proteinExistence type="inferred from homology"/>
<evidence type="ECO:0000256" key="1">
    <source>
        <dbReference type="ARBA" id="ARBA00004429"/>
    </source>
</evidence>